<accession>A0A1H5RI41</accession>
<organism evidence="4 5">
    <name type="scientific">Amycolatopsis pretoriensis</name>
    <dbReference type="NCBI Taxonomy" id="218821"/>
    <lineage>
        <taxon>Bacteria</taxon>
        <taxon>Bacillati</taxon>
        <taxon>Actinomycetota</taxon>
        <taxon>Actinomycetes</taxon>
        <taxon>Pseudonocardiales</taxon>
        <taxon>Pseudonocardiaceae</taxon>
        <taxon>Amycolatopsis</taxon>
    </lineage>
</organism>
<dbReference type="SUPFAM" id="SSF52091">
    <property type="entry name" value="SpoIIaa-like"/>
    <property type="match status" value="1"/>
</dbReference>
<reference evidence="5" key="1">
    <citation type="submission" date="2016-10" db="EMBL/GenBank/DDBJ databases">
        <authorList>
            <person name="Varghese N."/>
            <person name="Submissions S."/>
        </authorList>
    </citation>
    <scope>NUCLEOTIDE SEQUENCE [LARGE SCALE GENOMIC DNA]</scope>
    <source>
        <strain evidence="5">DSM 44654</strain>
    </source>
</reference>
<keyword evidence="5" id="KW-1185">Reference proteome</keyword>
<evidence type="ECO:0000256" key="2">
    <source>
        <dbReference type="RuleBase" id="RU003749"/>
    </source>
</evidence>
<evidence type="ECO:0000256" key="1">
    <source>
        <dbReference type="ARBA" id="ARBA00009013"/>
    </source>
</evidence>
<proteinExistence type="inferred from homology"/>
<dbReference type="Proteomes" id="UP000198878">
    <property type="component" value="Unassembled WGS sequence"/>
</dbReference>
<dbReference type="InterPro" id="IPR003658">
    <property type="entry name" value="Anti-sigma_ant"/>
</dbReference>
<dbReference type="CDD" id="cd07043">
    <property type="entry name" value="STAS_anti-anti-sigma_factors"/>
    <property type="match status" value="1"/>
</dbReference>
<dbReference type="AlphaFoldDB" id="A0A1H5RI41"/>
<dbReference type="Gene3D" id="3.30.750.24">
    <property type="entry name" value="STAS domain"/>
    <property type="match status" value="1"/>
</dbReference>
<dbReference type="PANTHER" id="PTHR33495">
    <property type="entry name" value="ANTI-SIGMA FACTOR ANTAGONIST TM_1081-RELATED-RELATED"/>
    <property type="match status" value="1"/>
</dbReference>
<dbReference type="PROSITE" id="PS50801">
    <property type="entry name" value="STAS"/>
    <property type="match status" value="1"/>
</dbReference>
<feature type="domain" description="STAS" evidence="3">
    <location>
        <begin position="21"/>
        <end position="133"/>
    </location>
</feature>
<protein>
    <recommendedName>
        <fullName evidence="2">Anti-sigma factor antagonist</fullName>
    </recommendedName>
</protein>
<dbReference type="InterPro" id="IPR002645">
    <property type="entry name" value="STAS_dom"/>
</dbReference>
<dbReference type="EMBL" id="FNUJ01000012">
    <property type="protein sequence ID" value="SEF37161.1"/>
    <property type="molecule type" value="Genomic_DNA"/>
</dbReference>
<evidence type="ECO:0000313" key="5">
    <source>
        <dbReference type="Proteomes" id="UP000198878"/>
    </source>
</evidence>
<dbReference type="STRING" id="218821.SAMN05421837_112274"/>
<name>A0A1H5RI41_9PSEU</name>
<dbReference type="OrthoDB" id="3633119at2"/>
<dbReference type="NCBIfam" id="TIGR00377">
    <property type="entry name" value="ant_ant_sig"/>
    <property type="match status" value="1"/>
</dbReference>
<sequence length="137" mass="14424">MPATATPGSRRDIDTLPVARTRFTVTTTADAATVAVTGDLDLSSTARLQERLDEEISLRPAALIIDLTAVGFCSSGGLSVLVTAVTNAHAGGIACAVIASQRAVVRPIKLLLLDRVLPVHPDRADAEEWLSLVARLR</sequence>
<dbReference type="PANTHER" id="PTHR33495:SF13">
    <property type="entry name" value="ANTI-SIGMA-F FACTOR ANTAGONIST RSFB"/>
    <property type="match status" value="1"/>
</dbReference>
<dbReference type="Pfam" id="PF01740">
    <property type="entry name" value="STAS"/>
    <property type="match status" value="1"/>
</dbReference>
<dbReference type="InterPro" id="IPR036513">
    <property type="entry name" value="STAS_dom_sf"/>
</dbReference>
<comment type="similarity">
    <text evidence="1 2">Belongs to the anti-sigma-factor antagonist family.</text>
</comment>
<evidence type="ECO:0000259" key="3">
    <source>
        <dbReference type="PROSITE" id="PS50801"/>
    </source>
</evidence>
<gene>
    <name evidence="4" type="ORF">SAMN05421837_112274</name>
</gene>
<dbReference type="GO" id="GO:0043856">
    <property type="term" value="F:anti-sigma factor antagonist activity"/>
    <property type="evidence" value="ECO:0007669"/>
    <property type="project" value="InterPro"/>
</dbReference>
<evidence type="ECO:0000313" key="4">
    <source>
        <dbReference type="EMBL" id="SEF37161.1"/>
    </source>
</evidence>